<protein>
    <submittedName>
        <fullName evidence="2">Cell wall biogenesis protein</fullName>
    </submittedName>
</protein>
<gene>
    <name evidence="2" type="ORF">N7539_004400</name>
</gene>
<comment type="caution">
    <text evidence="2">The sequence shown here is derived from an EMBL/GenBank/DDBJ whole genome shotgun (WGS) entry which is preliminary data.</text>
</comment>
<dbReference type="Gene3D" id="3.30.70.930">
    <property type="match status" value="1"/>
</dbReference>
<accession>A0A9W9XDR5</accession>
<evidence type="ECO:0000259" key="1">
    <source>
        <dbReference type="Pfam" id="PF01910"/>
    </source>
</evidence>
<evidence type="ECO:0000313" key="3">
    <source>
        <dbReference type="Proteomes" id="UP001148312"/>
    </source>
</evidence>
<dbReference type="GeneID" id="81624251"/>
<reference evidence="2" key="1">
    <citation type="submission" date="2022-12" db="EMBL/GenBank/DDBJ databases">
        <authorList>
            <person name="Petersen C."/>
        </authorList>
    </citation>
    <scope>NUCLEOTIDE SEQUENCE</scope>
    <source>
        <strain evidence="2">IBT 30728</strain>
    </source>
</reference>
<feature type="domain" description="Thiamine-binding protein" evidence="1">
    <location>
        <begin position="17"/>
        <end position="51"/>
    </location>
</feature>
<dbReference type="Proteomes" id="UP001148312">
    <property type="component" value="Unassembled WGS sequence"/>
</dbReference>
<dbReference type="AlphaFoldDB" id="A0A9W9XDR5"/>
<name>A0A9W9XDR5_9EURO</name>
<dbReference type="SUPFAM" id="SSF89957">
    <property type="entry name" value="MTH1187/YkoF-like"/>
    <property type="match status" value="1"/>
</dbReference>
<keyword evidence="3" id="KW-1185">Reference proteome</keyword>
<organism evidence="2 3">
    <name type="scientific">Penicillium diatomitis</name>
    <dbReference type="NCBI Taxonomy" id="2819901"/>
    <lineage>
        <taxon>Eukaryota</taxon>
        <taxon>Fungi</taxon>
        <taxon>Dikarya</taxon>
        <taxon>Ascomycota</taxon>
        <taxon>Pezizomycotina</taxon>
        <taxon>Eurotiomycetes</taxon>
        <taxon>Eurotiomycetidae</taxon>
        <taxon>Eurotiales</taxon>
        <taxon>Aspergillaceae</taxon>
        <taxon>Penicillium</taxon>
    </lineage>
</organism>
<dbReference type="InterPro" id="IPR029756">
    <property type="entry name" value="MTH1187/YkoF-like"/>
</dbReference>
<dbReference type="EMBL" id="JAPWDQ010000004">
    <property type="protein sequence ID" value="KAJ5489510.1"/>
    <property type="molecule type" value="Genomic_DNA"/>
</dbReference>
<proteinExistence type="predicted"/>
<dbReference type="RefSeq" id="XP_056791543.1">
    <property type="nucleotide sequence ID" value="XM_056934002.1"/>
</dbReference>
<dbReference type="InterPro" id="IPR002767">
    <property type="entry name" value="Thiamine_BP"/>
</dbReference>
<reference evidence="2" key="2">
    <citation type="journal article" date="2023" name="IMA Fungus">
        <title>Comparative genomic study of the Penicillium genus elucidates a diverse pangenome and 15 lateral gene transfer events.</title>
        <authorList>
            <person name="Petersen C."/>
            <person name="Sorensen T."/>
            <person name="Nielsen M.R."/>
            <person name="Sondergaard T.E."/>
            <person name="Sorensen J.L."/>
            <person name="Fitzpatrick D.A."/>
            <person name="Frisvad J.C."/>
            <person name="Nielsen K.L."/>
        </authorList>
    </citation>
    <scope>NUCLEOTIDE SEQUENCE</scope>
    <source>
        <strain evidence="2">IBT 30728</strain>
    </source>
</reference>
<evidence type="ECO:0000313" key="2">
    <source>
        <dbReference type="EMBL" id="KAJ5489510.1"/>
    </source>
</evidence>
<sequence length="83" mass="8964">MARRPTNKSYLASAYPEGPWDSVMRVIGVAHTCVHHSGIPRIQTDVRMTTRFVGPKLGPGISSALFLGHWGLRKHGAVGKSVG</sequence>
<dbReference type="Pfam" id="PF01910">
    <property type="entry name" value="Thiamine_BP"/>
    <property type="match status" value="1"/>
</dbReference>